<evidence type="ECO:0000313" key="3">
    <source>
        <dbReference type="Proteomes" id="UP000198327"/>
    </source>
</evidence>
<dbReference type="AlphaFoldDB" id="A0A239GCA4"/>
<keyword evidence="2" id="KW-0418">Kinase</keyword>
<dbReference type="InterPro" id="IPR027417">
    <property type="entry name" value="P-loop_NTPase"/>
</dbReference>
<dbReference type="SUPFAM" id="SSF52540">
    <property type="entry name" value="P-loop containing nucleoside triphosphate hydrolases"/>
    <property type="match status" value="1"/>
</dbReference>
<dbReference type="EMBL" id="FZOW01000004">
    <property type="protein sequence ID" value="SNS66797.1"/>
    <property type="molecule type" value="Genomic_DNA"/>
</dbReference>
<dbReference type="Proteomes" id="UP000198327">
    <property type="component" value="Unassembled WGS sequence"/>
</dbReference>
<dbReference type="GO" id="GO:0016301">
    <property type="term" value="F:kinase activity"/>
    <property type="evidence" value="ECO:0007669"/>
    <property type="project" value="UniProtKB-KW"/>
</dbReference>
<dbReference type="RefSeq" id="WP_089245069.1">
    <property type="nucleotide sequence ID" value="NZ_FZOW01000004.1"/>
</dbReference>
<keyword evidence="2" id="KW-0808">Transferase</keyword>
<dbReference type="GO" id="GO:0005524">
    <property type="term" value="F:ATP binding"/>
    <property type="evidence" value="ECO:0007669"/>
    <property type="project" value="InterPro"/>
</dbReference>
<evidence type="ECO:0000313" key="2">
    <source>
        <dbReference type="EMBL" id="SNS66797.1"/>
    </source>
</evidence>
<dbReference type="Pfam" id="PF00485">
    <property type="entry name" value="PRK"/>
    <property type="match status" value="1"/>
</dbReference>
<dbReference type="OrthoDB" id="9798388at2"/>
<dbReference type="Gene3D" id="3.40.50.300">
    <property type="entry name" value="P-loop containing nucleotide triphosphate hydrolases"/>
    <property type="match status" value="1"/>
</dbReference>
<sequence length="216" mass="23615">MSDARAQIIGRIAQHVCALDLSHATRVAVDGITASGKSTLAQELTVAIRTRDRPAVHLTMDGFHHPRARRYRQGRQSADGYYEDAYDFQSLIDRVLVPLGPAGSSEYTSAIIDLASDVPVDNPPSSVAAGTVLVVDGTFLQRAPTNTHWDITIFVDTDFEVARARGVARDAERLGGPSKAAQAFDVRYHAACRRYVDEVSPKESATFVFDNNDRDI</sequence>
<evidence type="ECO:0000259" key="1">
    <source>
        <dbReference type="Pfam" id="PF00485"/>
    </source>
</evidence>
<protein>
    <submittedName>
        <fullName evidence="2">Uridine kinase</fullName>
    </submittedName>
</protein>
<gene>
    <name evidence="2" type="ORF">SAMN05421642_104169</name>
</gene>
<dbReference type="PANTHER" id="PTHR10285">
    <property type="entry name" value="URIDINE KINASE"/>
    <property type="match status" value="1"/>
</dbReference>
<proteinExistence type="predicted"/>
<accession>A0A239GCA4</accession>
<organism evidence="2 3">
    <name type="scientific">Rhodococcoides kyotonense</name>
    <dbReference type="NCBI Taxonomy" id="398843"/>
    <lineage>
        <taxon>Bacteria</taxon>
        <taxon>Bacillati</taxon>
        <taxon>Actinomycetota</taxon>
        <taxon>Actinomycetes</taxon>
        <taxon>Mycobacteriales</taxon>
        <taxon>Nocardiaceae</taxon>
        <taxon>Rhodococcoides</taxon>
    </lineage>
</organism>
<keyword evidence="3" id="KW-1185">Reference proteome</keyword>
<feature type="domain" description="Phosphoribulokinase/uridine kinase" evidence="1">
    <location>
        <begin position="28"/>
        <end position="179"/>
    </location>
</feature>
<reference evidence="3" key="1">
    <citation type="submission" date="2017-06" db="EMBL/GenBank/DDBJ databases">
        <authorList>
            <person name="Varghese N."/>
            <person name="Submissions S."/>
        </authorList>
    </citation>
    <scope>NUCLEOTIDE SEQUENCE [LARGE SCALE GENOMIC DNA]</scope>
    <source>
        <strain evidence="3">JCM 23211</strain>
    </source>
</reference>
<name>A0A239GCA4_9NOCA</name>
<dbReference type="InterPro" id="IPR006083">
    <property type="entry name" value="PRK/URK"/>
</dbReference>